<dbReference type="Proteomes" id="UP000675284">
    <property type="component" value="Unassembled WGS sequence"/>
</dbReference>
<dbReference type="GO" id="GO:0004635">
    <property type="term" value="F:phosphoribosyl-AMP cyclohydrolase activity"/>
    <property type="evidence" value="ECO:0007669"/>
    <property type="project" value="UniProtKB-UniRule"/>
</dbReference>
<dbReference type="AlphaFoldDB" id="A0A941E106"/>
<evidence type="ECO:0000256" key="4">
    <source>
        <dbReference type="ARBA" id="ARBA00005169"/>
    </source>
</evidence>
<evidence type="ECO:0000256" key="2">
    <source>
        <dbReference type="ARBA" id="ARBA00001460"/>
    </source>
</evidence>
<dbReference type="GO" id="GO:0004636">
    <property type="term" value="F:phosphoribosyl-ATP diphosphatase activity"/>
    <property type="evidence" value="ECO:0007669"/>
    <property type="project" value="UniProtKB-UniRule"/>
</dbReference>
<feature type="domain" description="Phosphoribosyl-AMP cyclohydrolase" evidence="16">
    <location>
        <begin position="31"/>
        <end position="103"/>
    </location>
</feature>
<comment type="subcellular location">
    <subcellularLocation>
        <location evidence="3 15">Cytoplasm</location>
    </subcellularLocation>
</comment>
<dbReference type="Gene3D" id="3.10.20.810">
    <property type="entry name" value="Phosphoribosyl-AMP cyclohydrolase"/>
    <property type="match status" value="1"/>
</dbReference>
<dbReference type="SUPFAM" id="SSF101386">
    <property type="entry name" value="all-alpha NTP pyrophosphatases"/>
    <property type="match status" value="1"/>
</dbReference>
<dbReference type="RefSeq" id="WP_121604495.1">
    <property type="nucleotide sequence ID" value="NZ_JAGSOT010000069.1"/>
</dbReference>
<dbReference type="SUPFAM" id="SSF141734">
    <property type="entry name" value="HisI-like"/>
    <property type="match status" value="1"/>
</dbReference>
<comment type="pathway">
    <text evidence="4 15">Amino-acid biosynthesis; L-histidine biosynthesis; L-histidine from 5-phospho-alpha-D-ribose 1-diphosphate: step 3/9.</text>
</comment>
<reference evidence="17" key="1">
    <citation type="submission" date="2021-04" db="EMBL/GenBank/DDBJ databases">
        <title>Isolation and polyphasic classification of algal microorganism.</title>
        <authorList>
            <person name="Wang S."/>
        </authorList>
    </citation>
    <scope>NUCLEOTIDE SEQUENCE</scope>
    <source>
        <strain evidence="17">720a</strain>
    </source>
</reference>
<dbReference type="InterPro" id="IPR038019">
    <property type="entry name" value="PRib_AMP_CycHydrolase_sf"/>
</dbReference>
<evidence type="ECO:0000256" key="10">
    <source>
        <dbReference type="ARBA" id="ARBA00022741"/>
    </source>
</evidence>
<dbReference type="EC" id="3.6.1.31" evidence="15"/>
<keyword evidence="18" id="KW-1185">Reference proteome</keyword>
<dbReference type="GO" id="GO:0005524">
    <property type="term" value="F:ATP binding"/>
    <property type="evidence" value="ECO:0007669"/>
    <property type="project" value="UniProtKB-KW"/>
</dbReference>
<evidence type="ECO:0000313" key="18">
    <source>
        <dbReference type="Proteomes" id="UP000675284"/>
    </source>
</evidence>
<comment type="similarity">
    <text evidence="6 15">In the C-terminal section; belongs to the PRA-PH family.</text>
</comment>
<organism evidence="17 18">
    <name type="scientific">Virgibacillus salarius</name>
    <dbReference type="NCBI Taxonomy" id="447199"/>
    <lineage>
        <taxon>Bacteria</taxon>
        <taxon>Bacillati</taxon>
        <taxon>Bacillota</taxon>
        <taxon>Bacilli</taxon>
        <taxon>Bacillales</taxon>
        <taxon>Bacillaceae</taxon>
        <taxon>Virgibacillus</taxon>
    </lineage>
</organism>
<evidence type="ECO:0000256" key="5">
    <source>
        <dbReference type="ARBA" id="ARBA00005204"/>
    </source>
</evidence>
<dbReference type="CDD" id="cd11534">
    <property type="entry name" value="NTP-PPase_HisIE_like"/>
    <property type="match status" value="1"/>
</dbReference>
<evidence type="ECO:0000256" key="14">
    <source>
        <dbReference type="ARBA" id="ARBA00023268"/>
    </source>
</evidence>
<dbReference type="InterPro" id="IPR021130">
    <property type="entry name" value="PRib-ATP_PPHydrolase-like"/>
</dbReference>
<keyword evidence="9 15" id="KW-0028">Amino-acid biosynthesis</keyword>
<gene>
    <name evidence="15" type="primary">hisI</name>
    <name evidence="15" type="synonym">hisIE</name>
    <name evidence="17" type="ORF">KCX74_17215</name>
</gene>
<accession>A0A941E106</accession>
<sequence length="213" mass="24437">MNIEMDAITFGTDGLLPVIVQDATNGKILTLAYMNKEAFSKTVETKEAWFFSRKRQTLWNKGETSGNKQAVHAIFLDCDQDALLLQVRPLGPACHKGKHTCFHHELYQESIPPYQVLEQLKKQITKRKHSPVVGSYTAYLFREGLDKVLKKIGEEASEVIIGAKNKNKQEVTWEIADLTYHTLVLMELLDVSFHDITNELQQRHNQKKDVRNE</sequence>
<dbReference type="Pfam" id="PF01502">
    <property type="entry name" value="PRA-CH"/>
    <property type="match status" value="1"/>
</dbReference>
<evidence type="ECO:0000259" key="16">
    <source>
        <dbReference type="Pfam" id="PF01502"/>
    </source>
</evidence>
<comment type="caution">
    <text evidence="17">The sequence shown here is derived from an EMBL/GenBank/DDBJ whole genome shotgun (WGS) entry which is preliminary data.</text>
</comment>
<dbReference type="PANTHER" id="PTHR42945:SF9">
    <property type="entry name" value="HISTIDINE BIOSYNTHESIS BIFUNCTIONAL PROTEIN HISIE"/>
    <property type="match status" value="1"/>
</dbReference>
<keyword evidence="10 15" id="KW-0547">Nucleotide-binding</keyword>
<dbReference type="NCBIfam" id="NF002747">
    <property type="entry name" value="PRK02759.1"/>
    <property type="match status" value="1"/>
</dbReference>
<proteinExistence type="inferred from homology"/>
<evidence type="ECO:0000256" key="13">
    <source>
        <dbReference type="ARBA" id="ARBA00023102"/>
    </source>
</evidence>
<dbReference type="Pfam" id="PF01503">
    <property type="entry name" value="PRA-PH"/>
    <property type="match status" value="1"/>
</dbReference>
<dbReference type="HAMAP" id="MF_01019">
    <property type="entry name" value="HisIE"/>
    <property type="match status" value="1"/>
</dbReference>
<evidence type="ECO:0000256" key="6">
    <source>
        <dbReference type="ARBA" id="ARBA00007731"/>
    </source>
</evidence>
<evidence type="ECO:0000256" key="8">
    <source>
        <dbReference type="ARBA" id="ARBA00022490"/>
    </source>
</evidence>
<keyword evidence="12 15" id="KW-0067">ATP-binding</keyword>
<keyword evidence="11 15" id="KW-0378">Hydrolase</keyword>
<dbReference type="EMBL" id="JAGSOT010000069">
    <property type="protein sequence ID" value="MBR7797773.1"/>
    <property type="molecule type" value="Genomic_DNA"/>
</dbReference>
<feature type="region of interest" description="Phosphoribosyl-ATP pyrophosphohydrolase" evidence="15">
    <location>
        <begin position="117"/>
        <end position="213"/>
    </location>
</feature>
<dbReference type="InterPro" id="IPR023019">
    <property type="entry name" value="His_synth_HisIE"/>
</dbReference>
<dbReference type="GO" id="GO:0000105">
    <property type="term" value="P:L-histidine biosynthetic process"/>
    <property type="evidence" value="ECO:0007669"/>
    <property type="project" value="UniProtKB-UniRule"/>
</dbReference>
<evidence type="ECO:0000256" key="1">
    <source>
        <dbReference type="ARBA" id="ARBA00000024"/>
    </source>
</evidence>
<keyword evidence="14 15" id="KW-0511">Multifunctional enzyme</keyword>
<evidence type="ECO:0000256" key="3">
    <source>
        <dbReference type="ARBA" id="ARBA00004496"/>
    </source>
</evidence>
<evidence type="ECO:0000256" key="7">
    <source>
        <dbReference type="ARBA" id="ARBA00008299"/>
    </source>
</evidence>
<comment type="catalytic activity">
    <reaction evidence="2 15">
        <text>1-(5-phospho-beta-D-ribosyl)-ATP + H2O = 1-(5-phospho-beta-D-ribosyl)-5'-AMP + diphosphate + H(+)</text>
        <dbReference type="Rhea" id="RHEA:22828"/>
        <dbReference type="ChEBI" id="CHEBI:15377"/>
        <dbReference type="ChEBI" id="CHEBI:15378"/>
        <dbReference type="ChEBI" id="CHEBI:33019"/>
        <dbReference type="ChEBI" id="CHEBI:59457"/>
        <dbReference type="ChEBI" id="CHEBI:73183"/>
        <dbReference type="EC" id="3.6.1.31"/>
    </reaction>
</comment>
<evidence type="ECO:0000256" key="15">
    <source>
        <dbReference type="HAMAP-Rule" id="MF_01019"/>
    </source>
</evidence>
<comment type="similarity">
    <text evidence="7 15">In the N-terminal section; belongs to the PRA-CH family.</text>
</comment>
<dbReference type="InterPro" id="IPR008179">
    <property type="entry name" value="HisE"/>
</dbReference>
<name>A0A941E106_9BACI</name>
<evidence type="ECO:0000256" key="11">
    <source>
        <dbReference type="ARBA" id="ARBA00022801"/>
    </source>
</evidence>
<evidence type="ECO:0000256" key="9">
    <source>
        <dbReference type="ARBA" id="ARBA00022605"/>
    </source>
</evidence>
<dbReference type="GO" id="GO:0005737">
    <property type="term" value="C:cytoplasm"/>
    <property type="evidence" value="ECO:0007669"/>
    <property type="project" value="UniProtKB-SubCell"/>
</dbReference>
<keyword evidence="13 15" id="KW-0368">Histidine biosynthesis</keyword>
<dbReference type="PANTHER" id="PTHR42945">
    <property type="entry name" value="HISTIDINE BIOSYNTHESIS BIFUNCTIONAL PROTEIN"/>
    <property type="match status" value="1"/>
</dbReference>
<keyword evidence="8 15" id="KW-0963">Cytoplasm</keyword>
<comment type="pathway">
    <text evidence="5 15">Amino-acid biosynthesis; L-histidine biosynthesis; L-histidine from 5-phospho-alpha-D-ribose 1-diphosphate: step 2/9.</text>
</comment>
<comment type="catalytic activity">
    <reaction evidence="1 15">
        <text>1-(5-phospho-beta-D-ribosyl)-5'-AMP + H2O = 1-(5-phospho-beta-D-ribosyl)-5-[(5-phospho-beta-D-ribosylamino)methylideneamino]imidazole-4-carboxamide</text>
        <dbReference type="Rhea" id="RHEA:20049"/>
        <dbReference type="ChEBI" id="CHEBI:15377"/>
        <dbReference type="ChEBI" id="CHEBI:58435"/>
        <dbReference type="ChEBI" id="CHEBI:59457"/>
        <dbReference type="EC" id="3.5.4.19"/>
    </reaction>
</comment>
<dbReference type="FunFam" id="3.10.20.810:FF:000001">
    <property type="entry name" value="Histidine biosynthesis bifunctional protein HisIE"/>
    <property type="match status" value="1"/>
</dbReference>
<dbReference type="NCBIfam" id="TIGR03188">
    <property type="entry name" value="histidine_hisI"/>
    <property type="match status" value="1"/>
</dbReference>
<dbReference type="EC" id="3.5.4.19" evidence="15"/>
<dbReference type="HAMAP" id="MF_01020">
    <property type="entry name" value="HisE"/>
    <property type="match status" value="1"/>
</dbReference>
<dbReference type="InterPro" id="IPR002496">
    <property type="entry name" value="PRib_AMP_CycHydrolase_dom"/>
</dbReference>
<evidence type="ECO:0000313" key="17">
    <source>
        <dbReference type="EMBL" id="MBR7797773.1"/>
    </source>
</evidence>
<dbReference type="Gene3D" id="1.10.287.1080">
    <property type="entry name" value="MazG-like"/>
    <property type="match status" value="1"/>
</dbReference>
<protein>
    <recommendedName>
        <fullName evidence="15">Histidine biosynthesis bifunctional protein HisIE</fullName>
    </recommendedName>
    <domain>
        <recommendedName>
            <fullName evidence="15">Phosphoribosyl-AMP cyclohydrolase</fullName>
            <shortName evidence="15">PRA-CH</shortName>
            <ecNumber evidence="15">3.5.4.19</ecNumber>
        </recommendedName>
    </domain>
    <domain>
        <recommendedName>
            <fullName evidence="15">Phosphoribosyl-ATP pyrophosphatase</fullName>
            <shortName evidence="15">PRA-PH</shortName>
            <ecNumber evidence="15">3.6.1.31</ecNumber>
        </recommendedName>
    </domain>
</protein>
<feature type="region of interest" description="Phosphoribosyl-AMP cyclohydrolase" evidence="15">
    <location>
        <begin position="1"/>
        <end position="116"/>
    </location>
</feature>
<evidence type="ECO:0000256" key="12">
    <source>
        <dbReference type="ARBA" id="ARBA00022840"/>
    </source>
</evidence>
<dbReference type="NCBIfam" id="NF000768">
    <property type="entry name" value="PRK00051.1"/>
    <property type="match status" value="1"/>
</dbReference>